<evidence type="ECO:0000313" key="10">
    <source>
        <dbReference type="Proteomes" id="UP001516023"/>
    </source>
</evidence>
<dbReference type="AlphaFoldDB" id="A0ABD3QUK7"/>
<feature type="region of interest" description="Disordered" evidence="8">
    <location>
        <begin position="320"/>
        <end position="343"/>
    </location>
</feature>
<feature type="region of interest" description="Disordered" evidence="8">
    <location>
        <begin position="1"/>
        <end position="78"/>
    </location>
</feature>
<evidence type="ECO:0000256" key="8">
    <source>
        <dbReference type="SAM" id="MobiDB-lite"/>
    </source>
</evidence>
<dbReference type="PANTHER" id="PTHR14741:SF32">
    <property type="entry name" value="TRIMETHYLGUANOSINE SYNTHASE"/>
    <property type="match status" value="1"/>
</dbReference>
<organism evidence="9 10">
    <name type="scientific">Cyclotella cryptica</name>
    <dbReference type="NCBI Taxonomy" id="29204"/>
    <lineage>
        <taxon>Eukaryota</taxon>
        <taxon>Sar</taxon>
        <taxon>Stramenopiles</taxon>
        <taxon>Ochrophyta</taxon>
        <taxon>Bacillariophyta</taxon>
        <taxon>Coscinodiscophyceae</taxon>
        <taxon>Thalassiosirophycidae</taxon>
        <taxon>Stephanodiscales</taxon>
        <taxon>Stephanodiscaceae</taxon>
        <taxon>Cyclotella</taxon>
    </lineage>
</organism>
<dbReference type="Proteomes" id="UP001516023">
    <property type="component" value="Unassembled WGS sequence"/>
</dbReference>
<evidence type="ECO:0000256" key="1">
    <source>
        <dbReference type="ARBA" id="ARBA00018517"/>
    </source>
</evidence>
<gene>
    <name evidence="9" type="ORF">HJC23_014097</name>
</gene>
<dbReference type="EMBL" id="JABMIG020000013">
    <property type="protein sequence ID" value="KAL3803549.1"/>
    <property type="molecule type" value="Genomic_DNA"/>
</dbReference>
<evidence type="ECO:0000256" key="5">
    <source>
        <dbReference type="ARBA" id="ARBA00048763"/>
    </source>
</evidence>
<feature type="compositionally biased region" description="Basic and acidic residues" evidence="8">
    <location>
        <begin position="10"/>
        <end position="47"/>
    </location>
</feature>
<reference evidence="9 10" key="1">
    <citation type="journal article" date="2020" name="G3 (Bethesda)">
        <title>Improved Reference Genome for Cyclotella cryptica CCMP332, a Model for Cell Wall Morphogenesis, Salinity Adaptation, and Lipid Production in Diatoms (Bacillariophyta).</title>
        <authorList>
            <person name="Roberts W.R."/>
            <person name="Downey K.M."/>
            <person name="Ruck E.C."/>
            <person name="Traller J.C."/>
            <person name="Alverson A.J."/>
        </authorList>
    </citation>
    <scope>NUCLEOTIDE SEQUENCE [LARGE SCALE GENOMIC DNA]</scope>
    <source>
        <strain evidence="9 10">CCMP332</strain>
    </source>
</reference>
<keyword evidence="10" id="KW-1185">Reference proteome</keyword>
<evidence type="ECO:0000256" key="4">
    <source>
        <dbReference type="ARBA" id="ARBA00048740"/>
    </source>
</evidence>
<comment type="caution">
    <text evidence="9">The sequence shown here is derived from an EMBL/GenBank/DDBJ whole genome shotgun (WGS) entry which is preliminary data.</text>
</comment>
<evidence type="ECO:0000256" key="2">
    <source>
        <dbReference type="ARBA" id="ARBA00025783"/>
    </source>
</evidence>
<dbReference type="InterPro" id="IPR029063">
    <property type="entry name" value="SAM-dependent_MTases_sf"/>
</dbReference>
<dbReference type="Pfam" id="PF09445">
    <property type="entry name" value="Methyltransf_15"/>
    <property type="match status" value="1"/>
</dbReference>
<dbReference type="CDD" id="cd02440">
    <property type="entry name" value="AdoMet_MTases"/>
    <property type="match status" value="1"/>
</dbReference>
<comment type="catalytic activity">
    <reaction evidence="4">
        <text>a 5'-end (N(7)-methyl 5'-triphosphoguanosine)-ribonucleoside in snoRNA + S-adenosyl-L-methionine = a 5'-end (N(2),N(7)-dimethyl 5'-triphosphoguanosine)-ribonucleoside in snoRNA + S-adenosyl-L-homocysteine + H(+)</text>
        <dbReference type="Rhea" id="RHEA:78475"/>
        <dbReference type="Rhea" id="RHEA-COMP:19086"/>
        <dbReference type="Rhea" id="RHEA-COMP:19088"/>
        <dbReference type="ChEBI" id="CHEBI:15378"/>
        <dbReference type="ChEBI" id="CHEBI:57856"/>
        <dbReference type="ChEBI" id="CHEBI:59789"/>
        <dbReference type="ChEBI" id="CHEBI:156461"/>
        <dbReference type="ChEBI" id="CHEBI:172880"/>
    </reaction>
    <physiologicalReaction direction="left-to-right" evidence="4">
        <dbReference type="Rhea" id="RHEA:78476"/>
    </physiologicalReaction>
</comment>
<comment type="catalytic activity">
    <reaction evidence="5">
        <text>a 5'-end (N(2),N(7)-dimethyl 5'-triphosphoguanosine)-ribonucleoside in snRNA + S-adenosyl-L-methionine = a 5'-end (N(2),N(2),N(7)-trimethyl 5'-triphosphoguanosine)-ribonucleoside in snRNA + S-adenosyl-L-homocysteine + H(+)</text>
        <dbReference type="Rhea" id="RHEA:78479"/>
        <dbReference type="Rhea" id="RHEA-COMP:19087"/>
        <dbReference type="Rhea" id="RHEA-COMP:19089"/>
        <dbReference type="ChEBI" id="CHEBI:15378"/>
        <dbReference type="ChEBI" id="CHEBI:57856"/>
        <dbReference type="ChEBI" id="CHEBI:59789"/>
        <dbReference type="ChEBI" id="CHEBI:167623"/>
        <dbReference type="ChEBI" id="CHEBI:172880"/>
    </reaction>
    <physiologicalReaction direction="left-to-right" evidence="5">
        <dbReference type="Rhea" id="RHEA:78480"/>
    </physiologicalReaction>
</comment>
<dbReference type="InterPro" id="IPR019012">
    <property type="entry name" value="RNA_cap_Gua-N2-MeTrfase"/>
</dbReference>
<evidence type="ECO:0000256" key="7">
    <source>
        <dbReference type="ARBA" id="ARBA00049790"/>
    </source>
</evidence>
<comment type="catalytic activity">
    <reaction evidence="3">
        <text>a 5'-end (N(2),N(7)-dimethyl 5'-triphosphoguanosine)-ribonucleoside in snoRNA + S-adenosyl-L-methionine = a 5'-end (N(2),N(2),N(7)-trimethyl 5'-triphosphoguanosine)-ribonucleoside in snoRNA + S-adenosyl-L-homocysteine + H(+)</text>
        <dbReference type="Rhea" id="RHEA:78507"/>
        <dbReference type="Rhea" id="RHEA-COMP:19088"/>
        <dbReference type="Rhea" id="RHEA-COMP:19090"/>
        <dbReference type="ChEBI" id="CHEBI:15378"/>
        <dbReference type="ChEBI" id="CHEBI:57856"/>
        <dbReference type="ChEBI" id="CHEBI:59789"/>
        <dbReference type="ChEBI" id="CHEBI:167623"/>
        <dbReference type="ChEBI" id="CHEBI:172880"/>
    </reaction>
    <physiologicalReaction direction="left-to-right" evidence="3">
        <dbReference type="Rhea" id="RHEA:78508"/>
    </physiologicalReaction>
</comment>
<dbReference type="PANTHER" id="PTHR14741">
    <property type="entry name" value="S-ADENOSYLMETHIONINE-DEPENDENT METHYLTRANSFERASE RELATED"/>
    <property type="match status" value="1"/>
</dbReference>
<dbReference type="SUPFAM" id="SSF53335">
    <property type="entry name" value="S-adenosyl-L-methionine-dependent methyltransferases"/>
    <property type="match status" value="1"/>
</dbReference>
<name>A0ABD3QUK7_9STRA</name>
<dbReference type="Gene3D" id="3.40.50.150">
    <property type="entry name" value="Vaccinia Virus protein VP39"/>
    <property type="match status" value="1"/>
</dbReference>
<accession>A0ABD3QUK7</accession>
<feature type="compositionally biased region" description="Basic and acidic residues" evidence="8">
    <location>
        <begin position="320"/>
        <end position="334"/>
    </location>
</feature>
<evidence type="ECO:0000313" key="9">
    <source>
        <dbReference type="EMBL" id="KAL3803549.1"/>
    </source>
</evidence>
<proteinExistence type="inferred from homology"/>
<comment type="catalytic activity">
    <reaction evidence="6">
        <text>a 5'-end (N(7)-methyl 5'-triphosphoguanosine)-ribonucleoside in snRNA + S-adenosyl-L-methionine = a 5'-end (N(2),N(7)-dimethyl 5'-triphosphoguanosine)-ribonucleoside in snRNA + S-adenosyl-L-homocysteine + H(+)</text>
        <dbReference type="Rhea" id="RHEA:78471"/>
        <dbReference type="Rhea" id="RHEA-COMP:19085"/>
        <dbReference type="Rhea" id="RHEA-COMP:19087"/>
        <dbReference type="ChEBI" id="CHEBI:15378"/>
        <dbReference type="ChEBI" id="CHEBI:57856"/>
        <dbReference type="ChEBI" id="CHEBI:59789"/>
        <dbReference type="ChEBI" id="CHEBI:156461"/>
        <dbReference type="ChEBI" id="CHEBI:172880"/>
    </reaction>
    <physiologicalReaction direction="left-to-right" evidence="6">
        <dbReference type="Rhea" id="RHEA:78472"/>
    </physiologicalReaction>
</comment>
<protein>
    <recommendedName>
        <fullName evidence="1">Trimethylguanosine synthase</fullName>
    </recommendedName>
    <alternativeName>
        <fullName evidence="7">Cap-specific guanine-N(2) methyltransferase</fullName>
    </alternativeName>
</protein>
<evidence type="ECO:0000256" key="6">
    <source>
        <dbReference type="ARBA" id="ARBA00049075"/>
    </source>
</evidence>
<comment type="similarity">
    <text evidence="2">Belongs to the methyltransferase superfamily. Trimethylguanosine synthase family.</text>
</comment>
<feature type="compositionally biased region" description="Basic and acidic residues" evidence="8">
    <location>
        <begin position="68"/>
        <end position="78"/>
    </location>
</feature>
<feature type="region of interest" description="Disordered" evidence="8">
    <location>
        <begin position="141"/>
        <end position="176"/>
    </location>
</feature>
<evidence type="ECO:0000256" key="3">
    <source>
        <dbReference type="ARBA" id="ARBA00047418"/>
    </source>
</evidence>
<sequence length="475" mass="52522">MHTLLPGKVVGKEAARGDAEKSEHPQIVDDGEAKDTSQPRADGEDVRSFATAAAEGDETNEKQIAVHPSKDEKIVHERTSSSCPLVEVKVPQDKRERIATLSSSTHRITREKPWKLSPVIQVNGEEKKVFIPVKRHASAFGPTKWQKKKRKKFSSQQQQQQYGHLPDGDNGDGILNPHPKEMVPDKFWAQRKRLFSRYDEGIQIEHGEMWYSVTPESIAKHVAKRMVQMVQQCRRLSDTSARGHDGIVILDAFCGCGGNAIAFALANSVKVIAVDNDLTRLEMAANNARIYGIDEKDILFVHADVVDVLSSYSKGCKRTDNTSRCENESSEERTSPGNHHRASGYKISGLDSLPEMIDAVFLSPPWGGMDYDQKDDFDPVSSITVESKVKGQENESTLVTNGGELFHMSAEAVFSNSNKEGVVAYFLPRNVNGIAVGQIAVTSGIEHECFELEQNVVNGKVKTVTAYFGRSLSSK</sequence>